<dbReference type="EMBL" id="JACGWO010000004">
    <property type="protein sequence ID" value="KAK4428646.1"/>
    <property type="molecule type" value="Genomic_DNA"/>
</dbReference>
<comment type="caution">
    <text evidence="1">The sequence shown here is derived from an EMBL/GenBank/DDBJ whole genome shotgun (WGS) entry which is preliminary data.</text>
</comment>
<sequence length="172" mass="19478">MLIFYQATLEAMLCVKRALLDFEHVSSLKISLEKSAVTFSKNIPEVLRVFLAALLSVEVVRKHDKYLGLPTIMGRSKKEVFACLKDRVWGNVQGWSVKRQSQASRSVFIKAIIQAILAYVMNCFKIPDNLLKELESIAPNLFWQMGWGERSTSSHRGSFARGKQRAVWASGN</sequence>
<reference evidence="1" key="2">
    <citation type="journal article" date="2024" name="Plant">
        <title>Genomic evolution and insights into agronomic trait innovations of Sesamum species.</title>
        <authorList>
            <person name="Miao H."/>
            <person name="Wang L."/>
            <person name="Qu L."/>
            <person name="Liu H."/>
            <person name="Sun Y."/>
            <person name="Le M."/>
            <person name="Wang Q."/>
            <person name="Wei S."/>
            <person name="Zheng Y."/>
            <person name="Lin W."/>
            <person name="Duan Y."/>
            <person name="Cao H."/>
            <person name="Xiong S."/>
            <person name="Wang X."/>
            <person name="Wei L."/>
            <person name="Li C."/>
            <person name="Ma Q."/>
            <person name="Ju M."/>
            <person name="Zhao R."/>
            <person name="Li G."/>
            <person name="Mu C."/>
            <person name="Tian Q."/>
            <person name="Mei H."/>
            <person name="Zhang T."/>
            <person name="Gao T."/>
            <person name="Zhang H."/>
        </authorList>
    </citation>
    <scope>NUCLEOTIDE SEQUENCE</scope>
    <source>
        <strain evidence="1">3651</strain>
    </source>
</reference>
<gene>
    <name evidence="1" type="ORF">Salat_1164400</name>
</gene>
<evidence type="ECO:0000313" key="2">
    <source>
        <dbReference type="Proteomes" id="UP001293254"/>
    </source>
</evidence>
<dbReference type="Proteomes" id="UP001293254">
    <property type="component" value="Unassembled WGS sequence"/>
</dbReference>
<keyword evidence="2" id="KW-1185">Reference proteome</keyword>
<dbReference type="AlphaFoldDB" id="A0AAE2CNH1"/>
<proteinExistence type="predicted"/>
<dbReference type="PANTHER" id="PTHR33116:SF86">
    <property type="entry name" value="REVERSE TRANSCRIPTASE DOMAIN-CONTAINING PROTEIN"/>
    <property type="match status" value="1"/>
</dbReference>
<dbReference type="PANTHER" id="PTHR33116">
    <property type="entry name" value="REVERSE TRANSCRIPTASE ZINC-BINDING DOMAIN-CONTAINING PROTEIN-RELATED-RELATED"/>
    <property type="match status" value="1"/>
</dbReference>
<evidence type="ECO:0000313" key="1">
    <source>
        <dbReference type="EMBL" id="KAK4428646.1"/>
    </source>
</evidence>
<name>A0AAE2CNH1_9LAMI</name>
<protein>
    <submittedName>
        <fullName evidence="1">Uncharacterized protein</fullName>
    </submittedName>
</protein>
<reference evidence="1" key="1">
    <citation type="submission" date="2020-06" db="EMBL/GenBank/DDBJ databases">
        <authorList>
            <person name="Li T."/>
            <person name="Hu X."/>
            <person name="Zhang T."/>
            <person name="Song X."/>
            <person name="Zhang H."/>
            <person name="Dai N."/>
            <person name="Sheng W."/>
            <person name="Hou X."/>
            <person name="Wei L."/>
        </authorList>
    </citation>
    <scope>NUCLEOTIDE SEQUENCE</scope>
    <source>
        <strain evidence="1">3651</strain>
        <tissue evidence="1">Leaf</tissue>
    </source>
</reference>
<organism evidence="1 2">
    <name type="scientific">Sesamum alatum</name>
    <dbReference type="NCBI Taxonomy" id="300844"/>
    <lineage>
        <taxon>Eukaryota</taxon>
        <taxon>Viridiplantae</taxon>
        <taxon>Streptophyta</taxon>
        <taxon>Embryophyta</taxon>
        <taxon>Tracheophyta</taxon>
        <taxon>Spermatophyta</taxon>
        <taxon>Magnoliopsida</taxon>
        <taxon>eudicotyledons</taxon>
        <taxon>Gunneridae</taxon>
        <taxon>Pentapetalae</taxon>
        <taxon>asterids</taxon>
        <taxon>lamiids</taxon>
        <taxon>Lamiales</taxon>
        <taxon>Pedaliaceae</taxon>
        <taxon>Sesamum</taxon>
    </lineage>
</organism>
<accession>A0AAE2CNH1</accession>